<keyword evidence="3" id="KW-1185">Reference proteome</keyword>
<gene>
    <name evidence="2" type="ORF">CINC_LOCUS3850</name>
</gene>
<feature type="region of interest" description="Disordered" evidence="1">
    <location>
        <begin position="348"/>
        <end position="367"/>
    </location>
</feature>
<feature type="compositionally biased region" description="Basic residues" evidence="1">
    <location>
        <begin position="233"/>
        <end position="243"/>
    </location>
</feature>
<evidence type="ECO:0000313" key="3">
    <source>
        <dbReference type="Proteomes" id="UP001154114"/>
    </source>
</evidence>
<sequence>MQCNQSYCGLGFPSAPYFNYNSPLPCNTNLYSDVVGEGIVTSMTLPDGRVQLFFKPTLKWWTPNTFQPNLPVQTTMNVNVPYYNNPLGTWFVRSINNPVPPNLFSPASQQFDPGKLYNSECDFNGYGNGGNSFQLKFHQDHSTSTSDIHYFYPSLRVFDYTFRSCRGTAAVQVETVPVEKNMTCHYEVQSTKPCKCDCKCNKPMSIVSIAEPKKRKGNSCPDTPPSSCEDTRKKRNKRGKRRKNKHKKVVCGCESTDDIPTVDKLITTYKDTGICCAPVNGRETQTHRGTSPNKQGCTSKRIPMFFSDSLMQRCAVKGRNSWQLAPATPATAASEEELHSDSVEQLLGLDDDSSEDDDSSSIFSCNS</sequence>
<feature type="region of interest" description="Disordered" evidence="1">
    <location>
        <begin position="211"/>
        <end position="243"/>
    </location>
</feature>
<reference evidence="2" key="1">
    <citation type="submission" date="2021-12" db="EMBL/GenBank/DDBJ databases">
        <authorList>
            <person name="King R."/>
        </authorList>
    </citation>
    <scope>NUCLEOTIDE SEQUENCE</scope>
</reference>
<accession>A0A9N8KY37</accession>
<dbReference type="AlphaFoldDB" id="A0A9N8KY37"/>
<dbReference type="EMBL" id="LR824019">
    <property type="protein sequence ID" value="CAD0202184.1"/>
    <property type="molecule type" value="Genomic_DNA"/>
</dbReference>
<proteinExistence type="predicted"/>
<protein>
    <submittedName>
        <fullName evidence="2">Uncharacterized protein</fullName>
    </submittedName>
</protein>
<dbReference type="Proteomes" id="UP001154114">
    <property type="component" value="Chromosome 16"/>
</dbReference>
<name>A0A9N8KY37_CHRIL</name>
<dbReference type="OrthoDB" id="7367257at2759"/>
<evidence type="ECO:0000256" key="1">
    <source>
        <dbReference type="SAM" id="MobiDB-lite"/>
    </source>
</evidence>
<feature type="compositionally biased region" description="Acidic residues" evidence="1">
    <location>
        <begin position="349"/>
        <end position="359"/>
    </location>
</feature>
<evidence type="ECO:0000313" key="2">
    <source>
        <dbReference type="EMBL" id="CAD0202184.1"/>
    </source>
</evidence>
<organism evidence="2 3">
    <name type="scientific">Chrysodeixis includens</name>
    <name type="common">Soybean looper</name>
    <name type="synonym">Pseudoplusia includens</name>
    <dbReference type="NCBI Taxonomy" id="689277"/>
    <lineage>
        <taxon>Eukaryota</taxon>
        <taxon>Metazoa</taxon>
        <taxon>Ecdysozoa</taxon>
        <taxon>Arthropoda</taxon>
        <taxon>Hexapoda</taxon>
        <taxon>Insecta</taxon>
        <taxon>Pterygota</taxon>
        <taxon>Neoptera</taxon>
        <taxon>Endopterygota</taxon>
        <taxon>Lepidoptera</taxon>
        <taxon>Glossata</taxon>
        <taxon>Ditrysia</taxon>
        <taxon>Noctuoidea</taxon>
        <taxon>Noctuidae</taxon>
        <taxon>Plusiinae</taxon>
        <taxon>Chrysodeixis</taxon>
    </lineage>
</organism>